<proteinExistence type="predicted"/>
<dbReference type="AlphaFoldDB" id="A0AA43XKF8"/>
<keyword evidence="2" id="KW-1185">Reference proteome</keyword>
<dbReference type="EMBL" id="SUMG01000007">
    <property type="protein sequence ID" value="NBG88282.1"/>
    <property type="molecule type" value="Genomic_DNA"/>
</dbReference>
<protein>
    <submittedName>
        <fullName evidence="1">Uncharacterized protein</fullName>
    </submittedName>
</protein>
<dbReference type="RefSeq" id="WP_160720688.1">
    <property type="nucleotide sequence ID" value="NZ_SUMG01000007.1"/>
</dbReference>
<dbReference type="SUPFAM" id="SSF160214">
    <property type="entry name" value="FlaG-like"/>
    <property type="match status" value="1"/>
</dbReference>
<evidence type="ECO:0000313" key="1">
    <source>
        <dbReference type="EMBL" id="NBG88282.1"/>
    </source>
</evidence>
<evidence type="ECO:0000313" key="2">
    <source>
        <dbReference type="Proteomes" id="UP000449710"/>
    </source>
</evidence>
<accession>A0AA43XKF8</accession>
<gene>
    <name evidence="1" type="ORF">ISALK_07185</name>
</gene>
<name>A0AA43XKF8_9CLOT</name>
<comment type="caution">
    <text evidence="1">The sequence shown here is derived from an EMBL/GenBank/DDBJ whole genome shotgun (WGS) entry which is preliminary data.</text>
</comment>
<dbReference type="InterPro" id="IPR035924">
    <property type="entry name" value="FlaG-like_sf"/>
</dbReference>
<reference evidence="1 2" key="1">
    <citation type="submission" date="2019-04" db="EMBL/GenBank/DDBJ databases">
        <title>Isachenkonia alkalipeptolytica gen. nov. sp. nov. a new anaerobic, alkiliphilic organothrophic bacterium capable to reduce synthesized ferrihydrite isolated from a soda lake.</title>
        <authorList>
            <person name="Toshchakov S.V."/>
            <person name="Zavarzina D.G."/>
            <person name="Zhilina T.N."/>
            <person name="Kostrikina N.A."/>
            <person name="Kublanov I.V."/>
        </authorList>
    </citation>
    <scope>NUCLEOTIDE SEQUENCE [LARGE SCALE GENOMIC DNA]</scope>
    <source>
        <strain evidence="1 2">Z-1701</strain>
    </source>
</reference>
<dbReference type="Proteomes" id="UP000449710">
    <property type="component" value="Unassembled WGS sequence"/>
</dbReference>
<organism evidence="1 2">
    <name type="scientific">Isachenkonia alkalipeptolytica</name>
    <dbReference type="NCBI Taxonomy" id="2565777"/>
    <lineage>
        <taxon>Bacteria</taxon>
        <taxon>Bacillati</taxon>
        <taxon>Bacillota</taxon>
        <taxon>Clostridia</taxon>
        <taxon>Eubacteriales</taxon>
        <taxon>Clostridiaceae</taxon>
        <taxon>Isachenkonia</taxon>
    </lineage>
</organism>
<sequence>MKIDHKPLSYDGYKQGLKELIRGKIPKLAPKQVDDGKENQGYRLRKNHRIQYTYNKELKKNVVHVVDNKTGDVVNKAISDAEVDRRIRVQRGIERTLGDVFDQKV</sequence>